<dbReference type="Proteomes" id="UP000325255">
    <property type="component" value="Unassembled WGS sequence"/>
</dbReference>
<dbReference type="GO" id="GO:0005886">
    <property type="term" value="C:plasma membrane"/>
    <property type="evidence" value="ECO:0007669"/>
    <property type="project" value="UniProtKB-SubCell"/>
</dbReference>
<keyword evidence="2" id="KW-1003">Cell membrane</keyword>
<feature type="domain" description="Single Cache" evidence="7">
    <location>
        <begin position="19"/>
        <end position="101"/>
    </location>
</feature>
<feature type="signal peptide" evidence="6">
    <location>
        <begin position="1"/>
        <end position="21"/>
    </location>
</feature>
<evidence type="ECO:0000259" key="7">
    <source>
        <dbReference type="SMART" id="SM01049"/>
    </source>
</evidence>
<dbReference type="RefSeq" id="WP_150042792.1">
    <property type="nucleotide sequence ID" value="NZ_OW485601.1"/>
</dbReference>
<keyword evidence="9" id="KW-1185">Reference proteome</keyword>
<dbReference type="Pfam" id="PF17200">
    <property type="entry name" value="sCache_2"/>
    <property type="match status" value="1"/>
</dbReference>
<dbReference type="OrthoDB" id="8454481at2"/>
<evidence type="ECO:0000256" key="6">
    <source>
        <dbReference type="SAM" id="SignalP"/>
    </source>
</evidence>
<evidence type="ECO:0000256" key="3">
    <source>
        <dbReference type="ARBA" id="ARBA00022692"/>
    </source>
</evidence>
<evidence type="ECO:0000256" key="4">
    <source>
        <dbReference type="ARBA" id="ARBA00022989"/>
    </source>
</evidence>
<dbReference type="AlphaFoldDB" id="A0A5M6IPH2"/>
<reference evidence="8 9" key="1">
    <citation type="submission" date="2019-09" db="EMBL/GenBank/DDBJ databases">
        <title>Genome sequence of Rhodovastum atsumiense, a diverse member of the Acetobacteraceae family of non-sulfur purple photosynthetic bacteria.</title>
        <authorList>
            <person name="Meyer T."/>
            <person name="Kyndt J."/>
        </authorList>
    </citation>
    <scope>NUCLEOTIDE SEQUENCE [LARGE SCALE GENOMIC DNA]</scope>
    <source>
        <strain evidence="8 9">DSM 21279</strain>
    </source>
</reference>
<name>A0A5M6IPH2_9PROT</name>
<evidence type="ECO:0000256" key="2">
    <source>
        <dbReference type="ARBA" id="ARBA00022475"/>
    </source>
</evidence>
<organism evidence="8 9">
    <name type="scientific">Rhodovastum atsumiense</name>
    <dbReference type="NCBI Taxonomy" id="504468"/>
    <lineage>
        <taxon>Bacteria</taxon>
        <taxon>Pseudomonadati</taxon>
        <taxon>Pseudomonadota</taxon>
        <taxon>Alphaproteobacteria</taxon>
        <taxon>Acetobacterales</taxon>
        <taxon>Acetobacteraceae</taxon>
        <taxon>Rhodovastum</taxon>
    </lineage>
</organism>
<protein>
    <submittedName>
        <fullName evidence="8">Chemotaxis protein</fullName>
    </submittedName>
</protein>
<keyword evidence="5" id="KW-0472">Membrane</keyword>
<sequence>MKKSTIALAASLSLLVLPALAADNGTAPEAKAMLEKAVTAVKTDKTKALGQFSSGEGGFKDRDLYVFCIGSDGTFNAHPNKALLGKDARGLKDSTGKAFAVEMISVASEGSFSQVDYTFPRPGGTDPAPKSSYVTKISDEVCGVGYYK</sequence>
<comment type="caution">
    <text evidence="8">The sequence shown here is derived from an EMBL/GenBank/DDBJ whole genome shotgun (WGS) entry which is preliminary data.</text>
</comment>
<dbReference type="Gene3D" id="3.30.450.20">
    <property type="entry name" value="PAS domain"/>
    <property type="match status" value="1"/>
</dbReference>
<accession>A0A5M6IPH2</accession>
<feature type="chain" id="PRO_5024394822" evidence="6">
    <location>
        <begin position="22"/>
        <end position="148"/>
    </location>
</feature>
<gene>
    <name evidence="8" type="ORF">F1189_20760</name>
</gene>
<evidence type="ECO:0000256" key="1">
    <source>
        <dbReference type="ARBA" id="ARBA00004651"/>
    </source>
</evidence>
<dbReference type="EMBL" id="VWPK01000037">
    <property type="protein sequence ID" value="KAA5610170.1"/>
    <property type="molecule type" value="Genomic_DNA"/>
</dbReference>
<dbReference type="SMART" id="SM01049">
    <property type="entry name" value="Cache_2"/>
    <property type="match status" value="1"/>
</dbReference>
<evidence type="ECO:0000313" key="9">
    <source>
        <dbReference type="Proteomes" id="UP000325255"/>
    </source>
</evidence>
<keyword evidence="3" id="KW-0812">Transmembrane</keyword>
<evidence type="ECO:0000313" key="8">
    <source>
        <dbReference type="EMBL" id="KAA5610170.1"/>
    </source>
</evidence>
<dbReference type="InterPro" id="IPR033480">
    <property type="entry name" value="sCache_2"/>
</dbReference>
<proteinExistence type="predicted"/>
<keyword evidence="6" id="KW-0732">Signal</keyword>
<comment type="subcellular location">
    <subcellularLocation>
        <location evidence="1">Cell membrane</location>
        <topology evidence="1">Multi-pass membrane protein</topology>
    </subcellularLocation>
</comment>
<evidence type="ECO:0000256" key="5">
    <source>
        <dbReference type="ARBA" id="ARBA00023136"/>
    </source>
</evidence>
<keyword evidence="4" id="KW-1133">Transmembrane helix</keyword>